<dbReference type="Gene3D" id="1.10.1040.20">
    <property type="entry name" value="ProC-like, C-terminal domain"/>
    <property type="match status" value="1"/>
</dbReference>
<dbReference type="PANTHER" id="PTHR40459">
    <property type="entry name" value="CONSERVED HYPOTHETICAL ALANINE AND LEUCINE RICH PROTEIN"/>
    <property type="match status" value="1"/>
</dbReference>
<dbReference type="InterPro" id="IPR008927">
    <property type="entry name" value="6-PGluconate_DH-like_C_sf"/>
</dbReference>
<dbReference type="EMBL" id="FOJT01000001">
    <property type="protein sequence ID" value="SFA71232.1"/>
    <property type="molecule type" value="Genomic_DNA"/>
</dbReference>
<name>A0A1I0V4P0_9FLAO</name>
<dbReference type="AlphaFoldDB" id="A0A1I0V4P0"/>
<dbReference type="InterPro" id="IPR036291">
    <property type="entry name" value="NAD(P)-bd_dom_sf"/>
</dbReference>
<dbReference type="PANTHER" id="PTHR40459:SF1">
    <property type="entry name" value="CONSERVED HYPOTHETICAL ALANINE AND LEUCINE RICH PROTEIN"/>
    <property type="match status" value="1"/>
</dbReference>
<dbReference type="RefSeq" id="WP_091472916.1">
    <property type="nucleotide sequence ID" value="NZ_FOJT01000001.1"/>
</dbReference>
<feature type="domain" description="DUF2520" evidence="2">
    <location>
        <begin position="122"/>
        <end position="246"/>
    </location>
</feature>
<proteinExistence type="predicted"/>
<protein>
    <submittedName>
        <fullName evidence="3">Predicted oxidoreductase, contains short-chain dehydrogenase (SDR) and DUF2520 domains</fullName>
    </submittedName>
</protein>
<evidence type="ECO:0000259" key="2">
    <source>
        <dbReference type="Pfam" id="PF10728"/>
    </source>
</evidence>
<dbReference type="SUPFAM" id="SSF51735">
    <property type="entry name" value="NAD(P)-binding Rossmann-fold domains"/>
    <property type="match status" value="1"/>
</dbReference>
<dbReference type="InterPro" id="IPR028939">
    <property type="entry name" value="P5C_Rdtase_cat_N"/>
</dbReference>
<dbReference type="Gene3D" id="3.40.50.720">
    <property type="entry name" value="NAD(P)-binding Rossmann-like Domain"/>
    <property type="match status" value="1"/>
</dbReference>
<organism evidence="3 4">
    <name type="scientific">Flavobacterium swingsii</name>
    <dbReference type="NCBI Taxonomy" id="498292"/>
    <lineage>
        <taxon>Bacteria</taxon>
        <taxon>Pseudomonadati</taxon>
        <taxon>Bacteroidota</taxon>
        <taxon>Flavobacteriia</taxon>
        <taxon>Flavobacteriales</taxon>
        <taxon>Flavobacteriaceae</taxon>
        <taxon>Flavobacterium</taxon>
    </lineage>
</organism>
<evidence type="ECO:0000313" key="3">
    <source>
        <dbReference type="EMBL" id="SFA71232.1"/>
    </source>
</evidence>
<dbReference type="OrthoDB" id="9810755at2"/>
<dbReference type="InterPro" id="IPR037108">
    <property type="entry name" value="TM1727-like_C_sf"/>
</dbReference>
<dbReference type="Proteomes" id="UP000199604">
    <property type="component" value="Unassembled WGS sequence"/>
</dbReference>
<gene>
    <name evidence="3" type="ORF">SAMN05660845_0174</name>
</gene>
<dbReference type="SUPFAM" id="SSF48179">
    <property type="entry name" value="6-phosphogluconate dehydrogenase C-terminal domain-like"/>
    <property type="match status" value="1"/>
</dbReference>
<reference evidence="4" key="1">
    <citation type="submission" date="2016-10" db="EMBL/GenBank/DDBJ databases">
        <authorList>
            <person name="Varghese N."/>
            <person name="Submissions S."/>
        </authorList>
    </citation>
    <scope>NUCLEOTIDE SEQUENCE [LARGE SCALE GENOMIC DNA]</scope>
    <source>
        <strain evidence="4">DSM 21789</strain>
    </source>
</reference>
<dbReference type="InterPro" id="IPR018931">
    <property type="entry name" value="DUF2520"/>
</dbReference>
<evidence type="ECO:0000313" key="4">
    <source>
        <dbReference type="Proteomes" id="UP000199604"/>
    </source>
</evidence>
<dbReference type="Pfam" id="PF10728">
    <property type="entry name" value="DUF2520"/>
    <property type="match status" value="1"/>
</dbReference>
<sequence length="253" mass="28147">MIRVVIIGSGNVAQHLIKAFAKSSIIEIVQAFSRNKENLTNLIDSSKIATDLNALIDADLYIISVSDNAIAEVSHQLKVENKLVVHTSGSIDMIDLDNKNPKGVFYPLQTFSKNAAVNFDVIPICLEAENIEDYKLLETVAKSISDKVFNINSNQRKALHVSAVFVNNFVNHLYKIGNDICKENNIPFEILQPLIQETANKITSLSPNEAQTGPAKRNDSQTINSHLQFLTDENQKEIYKILTKSIIDNGKKL</sequence>
<accession>A0A1I0V4P0</accession>
<feature type="domain" description="Pyrroline-5-carboxylate reductase catalytic N-terminal" evidence="1">
    <location>
        <begin position="3"/>
        <end position="86"/>
    </location>
</feature>
<evidence type="ECO:0000259" key="1">
    <source>
        <dbReference type="Pfam" id="PF03807"/>
    </source>
</evidence>
<keyword evidence="4" id="KW-1185">Reference proteome</keyword>
<dbReference type="Pfam" id="PF03807">
    <property type="entry name" value="F420_oxidored"/>
    <property type="match status" value="1"/>
</dbReference>
<dbReference type="STRING" id="498292.SAMN05660845_0174"/>